<dbReference type="PIRSF" id="PIRSF017082">
    <property type="entry name" value="YflP"/>
    <property type="match status" value="1"/>
</dbReference>
<reference evidence="3" key="1">
    <citation type="journal article" date="2019" name="Int. J. Syst. Evol. Microbiol.">
        <title>The Global Catalogue of Microorganisms (GCM) 10K type strain sequencing project: providing services to taxonomists for standard genome sequencing and annotation.</title>
        <authorList>
            <consortium name="The Broad Institute Genomics Platform"/>
            <consortium name="The Broad Institute Genome Sequencing Center for Infectious Disease"/>
            <person name="Wu L."/>
            <person name="Ma J."/>
        </authorList>
    </citation>
    <scope>NUCLEOTIDE SEQUENCE [LARGE SCALE GENOMIC DNA]</scope>
    <source>
        <strain evidence="3">JCM 9933</strain>
    </source>
</reference>
<accession>A0ABP3QHT3</accession>
<protein>
    <submittedName>
        <fullName evidence="2">Tripartite tricarboxylate transporter substrate binding protein BugE</fullName>
    </submittedName>
</protein>
<dbReference type="PANTHER" id="PTHR42928:SF5">
    <property type="entry name" value="BLR1237 PROTEIN"/>
    <property type="match status" value="1"/>
</dbReference>
<evidence type="ECO:0000313" key="2">
    <source>
        <dbReference type="EMBL" id="GAA0591248.1"/>
    </source>
</evidence>
<organism evidence="2 3">
    <name type="scientific">Craurococcus roseus</name>
    <dbReference type="NCBI Taxonomy" id="77585"/>
    <lineage>
        <taxon>Bacteria</taxon>
        <taxon>Pseudomonadati</taxon>
        <taxon>Pseudomonadota</taxon>
        <taxon>Alphaproteobacteria</taxon>
        <taxon>Acetobacterales</taxon>
        <taxon>Acetobacteraceae</taxon>
        <taxon>Craurococcus</taxon>
    </lineage>
</organism>
<gene>
    <name evidence="2" type="ORF">GCM10009416_32120</name>
</gene>
<name>A0ABP3QHT3_9PROT</name>
<evidence type="ECO:0000256" key="1">
    <source>
        <dbReference type="ARBA" id="ARBA00006987"/>
    </source>
</evidence>
<comment type="similarity">
    <text evidence="1">Belongs to the UPF0065 (bug) family.</text>
</comment>
<dbReference type="InterPro" id="IPR005064">
    <property type="entry name" value="BUG"/>
</dbReference>
<comment type="caution">
    <text evidence="2">The sequence shown here is derived from an EMBL/GenBank/DDBJ whole genome shotgun (WGS) entry which is preliminary data.</text>
</comment>
<dbReference type="Proteomes" id="UP001501588">
    <property type="component" value="Unassembled WGS sequence"/>
</dbReference>
<dbReference type="Pfam" id="PF03401">
    <property type="entry name" value="TctC"/>
    <property type="match status" value="1"/>
</dbReference>
<dbReference type="Gene3D" id="3.40.190.10">
    <property type="entry name" value="Periplasmic binding protein-like II"/>
    <property type="match status" value="1"/>
</dbReference>
<dbReference type="InterPro" id="IPR042100">
    <property type="entry name" value="Bug_dom1"/>
</dbReference>
<evidence type="ECO:0000313" key="3">
    <source>
        <dbReference type="Proteomes" id="UP001501588"/>
    </source>
</evidence>
<dbReference type="CDD" id="cd07012">
    <property type="entry name" value="PBP2_Bug_TTT"/>
    <property type="match status" value="1"/>
</dbReference>
<dbReference type="Gene3D" id="3.40.190.150">
    <property type="entry name" value="Bordetella uptake gene, domain 1"/>
    <property type="match status" value="1"/>
</dbReference>
<dbReference type="PANTHER" id="PTHR42928">
    <property type="entry name" value="TRICARBOXYLATE-BINDING PROTEIN"/>
    <property type="match status" value="1"/>
</dbReference>
<dbReference type="RefSeq" id="WP_343896377.1">
    <property type="nucleotide sequence ID" value="NZ_BAAAFZ010000050.1"/>
</dbReference>
<dbReference type="EMBL" id="BAAAFZ010000050">
    <property type="protein sequence ID" value="GAA0591248.1"/>
    <property type="molecule type" value="Genomic_DNA"/>
</dbReference>
<sequence length="326" mass="34391">MRFDRRGLMLGTLAATAVSPGPSPAQGVPPDRPVTLVVPFPPGGSVDGVARILAQELGEQTGGTFVVENRAGGAGGAVGSASVVRARPDGATLLFNASIHVVVPMINRNVTFDVVNDFSHISLVADGPLIVSTHPSVPARTLGEFFALAKKEPEKYAFATTGLGSAGHLCVEQLKMRAGVAREVVAYRGGGPALADLAAGNIHLLADPMLSSLPLVKAGRIKALAVTTRERTPLAPEIPTVAESGMEPLEMVSWYGLWGPKDMEPALVRELARRVGVVTASAKFRERLEQLGFVPRSTTPEGLRAFVEKEIAQYKPIVEAAKIRVE</sequence>
<dbReference type="SUPFAM" id="SSF53850">
    <property type="entry name" value="Periplasmic binding protein-like II"/>
    <property type="match status" value="1"/>
</dbReference>
<keyword evidence="3" id="KW-1185">Reference proteome</keyword>
<proteinExistence type="inferred from homology"/>